<dbReference type="PANTHER" id="PTHR32263">
    <property type="entry name" value="INACTIVE POLY [ADP-RIBOSE] POLYMERASE SRO4-RELATED"/>
    <property type="match status" value="1"/>
</dbReference>
<feature type="domain" description="RST" evidence="7">
    <location>
        <begin position="296"/>
        <end position="367"/>
    </location>
</feature>
<feature type="region of interest" description="Disordered" evidence="5">
    <location>
        <begin position="1"/>
        <end position="79"/>
    </location>
</feature>
<name>A0A2N9HGQ3_FAGSY</name>
<dbReference type="PROSITE" id="PS51879">
    <property type="entry name" value="RST"/>
    <property type="match status" value="1"/>
</dbReference>
<proteinExistence type="predicted"/>
<evidence type="ECO:0000259" key="7">
    <source>
        <dbReference type="PROSITE" id="PS51879"/>
    </source>
</evidence>
<dbReference type="Pfam" id="PF00644">
    <property type="entry name" value="PARP"/>
    <property type="match status" value="1"/>
</dbReference>
<sequence>MEYSNENQCRFSSTENPTTHSFQNGFENLASSSSSKQESESDDEQNVSVEEEDSFSDGSVSDEEEEEPSVSDNESGVSGGSCEQFRLFEDGMVRLVEGERVYDIINRKFMSCFDSVGVQASIAGIHKNVFSSVVGQARVNSFQIYAEAIKKRCGGNANIKYGWFGSSKEEISKIVSHGFDHSDISHNNGLYGSGIYLSPDYSPLESACNSPVDKDGLRHLLLTRAILGKSEVVQIGSDQCHPSSEEFDSGMDNLQSPRKFIVWSTHMNTHTLPEYIVSFRAPPSLAGFVRTQKQPSLPTSPWMPFPVLISVLSKFLPPPTVALIRKHHEDHKEKKISRNELIQRLRQIAGDRVLIAVIKSFRAKGEWQWLIIRAQAVQANQFCLEDTIGAVVNCYQDPADAWGSKWNLLMFFHV</sequence>
<dbReference type="AlphaFoldDB" id="A0A2N9HGQ3"/>
<comment type="subcellular location">
    <subcellularLocation>
        <location evidence="1">Nucleus</location>
    </subcellularLocation>
</comment>
<dbReference type="InterPro" id="IPR012317">
    <property type="entry name" value="Poly(ADP-ribose)pol_cat_dom"/>
</dbReference>
<dbReference type="InterPro" id="IPR022003">
    <property type="entry name" value="RST"/>
</dbReference>
<evidence type="ECO:0000256" key="1">
    <source>
        <dbReference type="ARBA" id="ARBA00004123"/>
    </source>
</evidence>
<dbReference type="EMBL" id="OIVN01003380">
    <property type="protein sequence ID" value="SPD10834.1"/>
    <property type="molecule type" value="Genomic_DNA"/>
</dbReference>
<evidence type="ECO:0000259" key="6">
    <source>
        <dbReference type="PROSITE" id="PS51059"/>
    </source>
</evidence>
<accession>A0A2N9HGQ3</accession>
<reference evidence="8" key="1">
    <citation type="submission" date="2018-02" db="EMBL/GenBank/DDBJ databases">
        <authorList>
            <person name="Cohen D.B."/>
            <person name="Kent A.D."/>
        </authorList>
    </citation>
    <scope>NUCLEOTIDE SEQUENCE</scope>
</reference>
<dbReference type="SUPFAM" id="SSF56399">
    <property type="entry name" value="ADP-ribosylation"/>
    <property type="match status" value="1"/>
</dbReference>
<keyword evidence="3" id="KW-0346">Stress response</keyword>
<protein>
    <submittedName>
        <fullName evidence="8">Uncharacterized protein</fullName>
    </submittedName>
</protein>
<evidence type="ECO:0000313" key="8">
    <source>
        <dbReference type="EMBL" id="SPD10834.1"/>
    </source>
</evidence>
<organism evidence="8">
    <name type="scientific">Fagus sylvatica</name>
    <name type="common">Beechnut</name>
    <dbReference type="NCBI Taxonomy" id="28930"/>
    <lineage>
        <taxon>Eukaryota</taxon>
        <taxon>Viridiplantae</taxon>
        <taxon>Streptophyta</taxon>
        <taxon>Embryophyta</taxon>
        <taxon>Tracheophyta</taxon>
        <taxon>Spermatophyta</taxon>
        <taxon>Magnoliopsida</taxon>
        <taxon>eudicotyledons</taxon>
        <taxon>Gunneridae</taxon>
        <taxon>Pentapetalae</taxon>
        <taxon>rosids</taxon>
        <taxon>fabids</taxon>
        <taxon>Fagales</taxon>
        <taxon>Fagaceae</taxon>
        <taxon>Fagus</taxon>
    </lineage>
</organism>
<dbReference type="GO" id="GO:0005634">
    <property type="term" value="C:nucleus"/>
    <property type="evidence" value="ECO:0007669"/>
    <property type="project" value="UniProtKB-SubCell"/>
</dbReference>
<dbReference type="GO" id="GO:0003950">
    <property type="term" value="F:NAD+ poly-ADP-ribosyltransferase activity"/>
    <property type="evidence" value="ECO:0007669"/>
    <property type="project" value="InterPro"/>
</dbReference>
<feature type="compositionally biased region" description="Acidic residues" evidence="5">
    <location>
        <begin position="40"/>
        <end position="69"/>
    </location>
</feature>
<dbReference type="PROSITE" id="PS51059">
    <property type="entry name" value="PARP_CATALYTIC"/>
    <property type="match status" value="1"/>
</dbReference>
<dbReference type="InterPro" id="IPR044964">
    <property type="entry name" value="RCD1/SRO1-5"/>
</dbReference>
<dbReference type="PANTHER" id="PTHR32263:SF12">
    <property type="entry name" value="INACTIVE POLY [ADP-RIBOSE] POLYMERASE SRO4-RELATED"/>
    <property type="match status" value="1"/>
</dbReference>
<dbReference type="Pfam" id="PF12174">
    <property type="entry name" value="RST"/>
    <property type="match status" value="1"/>
</dbReference>
<keyword evidence="4" id="KW-0539">Nucleus</keyword>
<keyword evidence="2" id="KW-0217">Developmental protein</keyword>
<feature type="domain" description="PARP catalytic" evidence="6">
    <location>
        <begin position="79"/>
        <end position="301"/>
    </location>
</feature>
<feature type="compositionally biased region" description="Polar residues" evidence="5">
    <location>
        <begin position="1"/>
        <end position="30"/>
    </location>
</feature>
<dbReference type="Gene3D" id="3.90.228.10">
    <property type="match status" value="1"/>
</dbReference>
<evidence type="ECO:0000256" key="3">
    <source>
        <dbReference type="ARBA" id="ARBA00023016"/>
    </source>
</evidence>
<gene>
    <name evidence="8" type="ORF">FSB_LOCUS38716</name>
</gene>
<evidence type="ECO:0000256" key="4">
    <source>
        <dbReference type="ARBA" id="ARBA00023242"/>
    </source>
</evidence>
<evidence type="ECO:0000256" key="5">
    <source>
        <dbReference type="SAM" id="MobiDB-lite"/>
    </source>
</evidence>
<evidence type="ECO:0000256" key="2">
    <source>
        <dbReference type="ARBA" id="ARBA00022473"/>
    </source>
</evidence>